<evidence type="ECO:0000256" key="1">
    <source>
        <dbReference type="SAM" id="Phobius"/>
    </source>
</evidence>
<feature type="transmembrane region" description="Helical" evidence="1">
    <location>
        <begin position="133"/>
        <end position="153"/>
    </location>
</feature>
<dbReference type="AlphaFoldDB" id="A0A2A2AQY8"/>
<reference evidence="2 3" key="1">
    <citation type="submission" date="2017-08" db="EMBL/GenBank/DDBJ databases">
        <title>WGS of Clinical strains of the CDC Group NO-1 linked to zoonotic infections in humans.</title>
        <authorList>
            <person name="Bernier A.-M."/>
            <person name="Bernard K."/>
        </authorList>
    </citation>
    <scope>NUCLEOTIDE SEQUENCE [LARGE SCALE GENOMIC DNA]</scope>
    <source>
        <strain evidence="2 3">NML79-0751</strain>
    </source>
</reference>
<protein>
    <recommendedName>
        <fullName evidence="4">DUF2254 domain-containing protein</fullName>
    </recommendedName>
</protein>
<organism evidence="2 3">
    <name type="scientific">Vandammella animalimorsus</name>
    <dbReference type="NCBI Taxonomy" id="2029117"/>
    <lineage>
        <taxon>Bacteria</taxon>
        <taxon>Pseudomonadati</taxon>
        <taxon>Pseudomonadota</taxon>
        <taxon>Betaproteobacteria</taxon>
        <taxon>Burkholderiales</taxon>
        <taxon>Comamonadaceae</taxon>
        <taxon>Vandammella</taxon>
    </lineage>
</organism>
<name>A0A2A2AQY8_9BURK</name>
<proteinExistence type="predicted"/>
<dbReference type="InterPro" id="IPR018723">
    <property type="entry name" value="DUF2254_membrane"/>
</dbReference>
<dbReference type="RefSeq" id="WP_095556859.1">
    <property type="nucleotide sequence ID" value="NZ_NSJD01000008.1"/>
</dbReference>
<dbReference type="EMBL" id="NSJD01000008">
    <property type="protein sequence ID" value="PAT40173.1"/>
    <property type="molecule type" value="Genomic_DNA"/>
</dbReference>
<feature type="transmembrane region" description="Helical" evidence="1">
    <location>
        <begin position="103"/>
        <end position="121"/>
    </location>
</feature>
<accession>A0A2A2AQY8</accession>
<evidence type="ECO:0000313" key="3">
    <source>
        <dbReference type="Proteomes" id="UP000218644"/>
    </source>
</evidence>
<evidence type="ECO:0008006" key="4">
    <source>
        <dbReference type="Google" id="ProtNLM"/>
    </source>
</evidence>
<dbReference type="Proteomes" id="UP000218644">
    <property type="component" value="Unassembled WGS sequence"/>
</dbReference>
<feature type="transmembrane region" description="Helical" evidence="1">
    <location>
        <begin position="57"/>
        <end position="82"/>
    </location>
</feature>
<keyword evidence="1" id="KW-1133">Transmembrane helix</keyword>
<keyword evidence="1" id="KW-0812">Transmembrane</keyword>
<comment type="caution">
    <text evidence="2">The sequence shown here is derived from an EMBL/GenBank/DDBJ whole genome shotgun (WGS) entry which is preliminary data.</text>
</comment>
<dbReference type="Pfam" id="PF10011">
    <property type="entry name" value="DUF2254"/>
    <property type="match status" value="1"/>
</dbReference>
<evidence type="ECO:0000313" key="2">
    <source>
        <dbReference type="EMBL" id="PAT40173.1"/>
    </source>
</evidence>
<gene>
    <name evidence="2" type="ORF">CK623_06635</name>
</gene>
<sequence>MTRWLWSLKRFMRGMWFRTTLFSLLGIVTALFAAWFQHWIPKEWTGVLGEGAVDSILQIMAASMLAVTTFSLNILVSAYASASSAATPRATELLINDTAANNALSTFLGAFLFSIVGIITLRTGLYREEGRVLLFLVTIGMIVLIVATLLHWINYLSTLGRMGHTIARLEEIACEEVRSYLRDPYRGGTPWQRRAEPLPTSAIALHAPKAGHVQWIDVAMLQELLLDYAKLSSAQAEHTGASAAQIYVMVLPGQFVAPGSTPLCGVVGLPVPEDEQAEQAMQDFLARLRDAFTIAPSRTFDSDPRFGLVAMAEVASKALSAAVNDSGTAIDVINRSLRIFELWAQIEPPAQPAAEPSSPTGEREVRYPNVKVPAVALEDVFDDFFPPPLGATAPHSAKWASACRKCSSACTPSAARKCKPWPAAMPSRRCSATRRPWTSRPTAKPSRPCIARPGLRASECCALAPTFAASAQPGNTAANARIICGHDVETFGRPGQPRA</sequence>
<keyword evidence="1" id="KW-0472">Membrane</keyword>